<dbReference type="Pfam" id="PF08245">
    <property type="entry name" value="Mur_ligase_M"/>
    <property type="match status" value="1"/>
</dbReference>
<comment type="similarity">
    <text evidence="10">Belongs to the MurCDEF family. MurF subfamily.</text>
</comment>
<dbReference type="InterPro" id="IPR005863">
    <property type="entry name" value="UDP-N-AcMur_synth"/>
</dbReference>
<protein>
    <recommendedName>
        <fullName evidence="10 11">UDP-N-acetylmuramoyl-tripeptide--D-alanyl-D-alanine ligase</fullName>
        <ecNumber evidence="10 11">6.3.2.10</ecNumber>
    </recommendedName>
    <alternativeName>
        <fullName evidence="10">D-alanyl-D-alanine-adding enzyme</fullName>
    </alternativeName>
</protein>
<feature type="binding site" evidence="10">
    <location>
        <begin position="115"/>
        <end position="121"/>
    </location>
    <ligand>
        <name>ATP</name>
        <dbReference type="ChEBI" id="CHEBI:30616"/>
    </ligand>
</feature>
<dbReference type="InterPro" id="IPR013221">
    <property type="entry name" value="Mur_ligase_cen"/>
</dbReference>
<dbReference type="InterPro" id="IPR004101">
    <property type="entry name" value="Mur_ligase_C"/>
</dbReference>
<dbReference type="RefSeq" id="WP_169835454.1">
    <property type="nucleotide sequence ID" value="NZ_CP019699.1"/>
</dbReference>
<dbReference type="InterPro" id="IPR036565">
    <property type="entry name" value="Mur-like_cat_sf"/>
</dbReference>
<dbReference type="SUPFAM" id="SSF63418">
    <property type="entry name" value="MurE/MurF N-terminal domain"/>
    <property type="match status" value="1"/>
</dbReference>
<comment type="catalytic activity">
    <reaction evidence="10 11">
        <text>D-alanyl-D-alanine + UDP-N-acetyl-alpha-D-muramoyl-L-alanyl-gamma-D-glutamyl-meso-2,6-diaminopimelate + ATP = UDP-N-acetyl-alpha-D-muramoyl-L-alanyl-gamma-D-glutamyl-meso-2,6-diaminopimeloyl-D-alanyl-D-alanine + ADP + phosphate + H(+)</text>
        <dbReference type="Rhea" id="RHEA:28374"/>
        <dbReference type="ChEBI" id="CHEBI:15378"/>
        <dbReference type="ChEBI" id="CHEBI:30616"/>
        <dbReference type="ChEBI" id="CHEBI:43474"/>
        <dbReference type="ChEBI" id="CHEBI:57822"/>
        <dbReference type="ChEBI" id="CHEBI:61386"/>
        <dbReference type="ChEBI" id="CHEBI:83905"/>
        <dbReference type="ChEBI" id="CHEBI:456216"/>
        <dbReference type="EC" id="6.3.2.10"/>
    </reaction>
</comment>
<keyword evidence="3 10" id="KW-0132">Cell division</keyword>
<dbReference type="EMBL" id="CP019699">
    <property type="protein sequence ID" value="AQS55516.1"/>
    <property type="molecule type" value="Genomic_DNA"/>
</dbReference>
<dbReference type="STRING" id="1471761.B0W44_06665"/>
<dbReference type="Gene3D" id="3.40.1190.10">
    <property type="entry name" value="Mur-like, catalytic domain"/>
    <property type="match status" value="1"/>
</dbReference>
<dbReference type="NCBIfam" id="TIGR01143">
    <property type="entry name" value="murF"/>
    <property type="match status" value="1"/>
</dbReference>
<organism evidence="15 16">
    <name type="scientific">Novibacillus thermophilus</name>
    <dbReference type="NCBI Taxonomy" id="1471761"/>
    <lineage>
        <taxon>Bacteria</taxon>
        <taxon>Bacillati</taxon>
        <taxon>Bacillota</taxon>
        <taxon>Bacilli</taxon>
        <taxon>Bacillales</taxon>
        <taxon>Thermoactinomycetaceae</taxon>
        <taxon>Novibacillus</taxon>
    </lineage>
</organism>
<dbReference type="UniPathway" id="UPA00219"/>
<dbReference type="Pfam" id="PF01225">
    <property type="entry name" value="Mur_ligase"/>
    <property type="match status" value="1"/>
</dbReference>
<dbReference type="GO" id="GO:0047480">
    <property type="term" value="F:UDP-N-acetylmuramoyl-tripeptide-D-alanyl-D-alanine ligase activity"/>
    <property type="evidence" value="ECO:0007669"/>
    <property type="project" value="UniProtKB-UniRule"/>
</dbReference>
<keyword evidence="6 10" id="KW-0133">Cell shape</keyword>
<dbReference type="KEGG" id="ntr:B0W44_06665"/>
<evidence type="ECO:0000259" key="12">
    <source>
        <dbReference type="Pfam" id="PF01225"/>
    </source>
</evidence>
<sequence>MQTTLQQLTDWLGLDSAAVRQTEKGETTLTGVSTDTRTLAAGNLYIPLIGERFDGHDFIREAVEAGAGAVMCQQDREVPAVDCPVIVVRDTLEALQCLARAYRRHLGIPVIAVTGSNGKTTTKDLTAALLSVKWKVHKTKGNLNNHIGLPLSLLSMEEDTDMAVVEMGMNHAGEIELLSRIATPDIAVITNVGDAHMEFFSDRRGIARAKLEIVAGLKRDGVLFLNGDDPLLGEEGAHFKGDVRKVGFSPGCEEGATDIRMKATGTQFTATRDGLHYHIPALGKHNVLNALFAIAVGRHMGLTGHEMADGLKRALLSGRRLELRETPAGMWIVDDSYNANPIAVKAGIEALVELEGKPRKWVLLGDILELGEREESMHRDVGAFVGDKPVEYIFTVGRRARWIHEAALDVRRDEGHVIHFETVEEAIRELKRVEDPNAALLVKASRGKALDRVVEALCTSRSEL</sequence>
<dbReference type="GO" id="GO:0071555">
    <property type="term" value="P:cell wall organization"/>
    <property type="evidence" value="ECO:0007669"/>
    <property type="project" value="UniProtKB-KW"/>
</dbReference>
<gene>
    <name evidence="10" type="primary">murF</name>
    <name evidence="15" type="ORF">B0W44_06665</name>
</gene>
<evidence type="ECO:0000256" key="4">
    <source>
        <dbReference type="ARBA" id="ARBA00022741"/>
    </source>
</evidence>
<comment type="function">
    <text evidence="10 11">Involved in cell wall formation. Catalyzes the final step in the synthesis of UDP-N-acetylmuramoyl-pentapeptide, the precursor of murein.</text>
</comment>
<proteinExistence type="inferred from homology"/>
<dbReference type="Pfam" id="PF02875">
    <property type="entry name" value="Mur_ligase_C"/>
    <property type="match status" value="1"/>
</dbReference>
<dbReference type="GO" id="GO:0005737">
    <property type="term" value="C:cytoplasm"/>
    <property type="evidence" value="ECO:0007669"/>
    <property type="project" value="UniProtKB-SubCell"/>
</dbReference>
<dbReference type="AlphaFoldDB" id="A0A1U9K671"/>
<dbReference type="PANTHER" id="PTHR43024">
    <property type="entry name" value="UDP-N-ACETYLMURAMOYL-TRIPEPTIDE--D-ALANYL-D-ALANINE LIGASE"/>
    <property type="match status" value="1"/>
</dbReference>
<evidence type="ECO:0000256" key="7">
    <source>
        <dbReference type="ARBA" id="ARBA00022984"/>
    </source>
</evidence>
<evidence type="ECO:0000256" key="8">
    <source>
        <dbReference type="ARBA" id="ARBA00023306"/>
    </source>
</evidence>
<keyword evidence="4 10" id="KW-0547">Nucleotide-binding</keyword>
<evidence type="ECO:0000256" key="10">
    <source>
        <dbReference type="HAMAP-Rule" id="MF_02019"/>
    </source>
</evidence>
<evidence type="ECO:0000256" key="5">
    <source>
        <dbReference type="ARBA" id="ARBA00022840"/>
    </source>
</evidence>
<feature type="domain" description="Mur ligase central" evidence="14">
    <location>
        <begin position="113"/>
        <end position="296"/>
    </location>
</feature>
<dbReference type="GO" id="GO:0008766">
    <property type="term" value="F:UDP-N-acetylmuramoylalanyl-D-glutamyl-2,6-diaminopimelate-D-alanyl-D-alanine ligase activity"/>
    <property type="evidence" value="ECO:0007669"/>
    <property type="project" value="RHEA"/>
</dbReference>
<feature type="domain" description="Mur ligase C-terminal" evidence="13">
    <location>
        <begin position="319"/>
        <end position="446"/>
    </location>
</feature>
<keyword evidence="5 10" id="KW-0067">ATP-binding</keyword>
<comment type="pathway">
    <text evidence="10 11">Cell wall biogenesis; peptidoglycan biosynthesis.</text>
</comment>
<dbReference type="InterPro" id="IPR035911">
    <property type="entry name" value="MurE/MurF_N"/>
</dbReference>
<evidence type="ECO:0000259" key="13">
    <source>
        <dbReference type="Pfam" id="PF02875"/>
    </source>
</evidence>
<keyword evidence="7 10" id="KW-0573">Peptidoglycan synthesis</keyword>
<keyword evidence="2 10" id="KW-0436">Ligase</keyword>
<feature type="domain" description="Mur ligase N-terminal catalytic" evidence="12">
    <location>
        <begin position="29"/>
        <end position="103"/>
    </location>
</feature>
<dbReference type="PANTHER" id="PTHR43024:SF1">
    <property type="entry name" value="UDP-N-ACETYLMURAMOYL-TRIPEPTIDE--D-ALANYL-D-ALANINE LIGASE"/>
    <property type="match status" value="1"/>
</dbReference>
<dbReference type="InterPro" id="IPR000713">
    <property type="entry name" value="Mur_ligase_N"/>
</dbReference>
<dbReference type="EC" id="6.3.2.10" evidence="10 11"/>
<evidence type="ECO:0000256" key="11">
    <source>
        <dbReference type="RuleBase" id="RU004136"/>
    </source>
</evidence>
<evidence type="ECO:0000256" key="6">
    <source>
        <dbReference type="ARBA" id="ARBA00022960"/>
    </source>
</evidence>
<dbReference type="Proteomes" id="UP000188603">
    <property type="component" value="Chromosome"/>
</dbReference>
<evidence type="ECO:0000256" key="3">
    <source>
        <dbReference type="ARBA" id="ARBA00022618"/>
    </source>
</evidence>
<evidence type="ECO:0000256" key="9">
    <source>
        <dbReference type="ARBA" id="ARBA00023316"/>
    </source>
</evidence>
<dbReference type="Gene3D" id="3.90.190.20">
    <property type="entry name" value="Mur ligase, C-terminal domain"/>
    <property type="match status" value="1"/>
</dbReference>
<evidence type="ECO:0000313" key="16">
    <source>
        <dbReference type="Proteomes" id="UP000188603"/>
    </source>
</evidence>
<comment type="subcellular location">
    <subcellularLocation>
        <location evidence="10 11">Cytoplasm</location>
    </subcellularLocation>
</comment>
<evidence type="ECO:0000256" key="1">
    <source>
        <dbReference type="ARBA" id="ARBA00022490"/>
    </source>
</evidence>
<dbReference type="GO" id="GO:0051301">
    <property type="term" value="P:cell division"/>
    <property type="evidence" value="ECO:0007669"/>
    <property type="project" value="UniProtKB-KW"/>
</dbReference>
<reference evidence="15 16" key="1">
    <citation type="journal article" date="2015" name="Int. J. Syst. Evol. Microbiol.">
        <title>Novibacillus thermophilus gen. nov., sp. nov., a Gram-staining-negative and moderately thermophilic member of the family Thermoactinomycetaceae.</title>
        <authorList>
            <person name="Yang G."/>
            <person name="Chen J."/>
            <person name="Zhou S."/>
        </authorList>
    </citation>
    <scope>NUCLEOTIDE SEQUENCE [LARGE SCALE GENOMIC DNA]</scope>
    <source>
        <strain evidence="15 16">SG-1</strain>
    </source>
</reference>
<dbReference type="SUPFAM" id="SSF53244">
    <property type="entry name" value="MurD-like peptide ligases, peptide-binding domain"/>
    <property type="match status" value="1"/>
</dbReference>
<dbReference type="GO" id="GO:0005524">
    <property type="term" value="F:ATP binding"/>
    <property type="evidence" value="ECO:0007669"/>
    <property type="project" value="UniProtKB-UniRule"/>
</dbReference>
<accession>A0A1U9K671</accession>
<dbReference type="InterPro" id="IPR036615">
    <property type="entry name" value="Mur_ligase_C_dom_sf"/>
</dbReference>
<dbReference type="SUPFAM" id="SSF53623">
    <property type="entry name" value="MurD-like peptide ligases, catalytic domain"/>
    <property type="match status" value="1"/>
</dbReference>
<evidence type="ECO:0000259" key="14">
    <source>
        <dbReference type="Pfam" id="PF08245"/>
    </source>
</evidence>
<keyword evidence="9 10" id="KW-0961">Cell wall biogenesis/degradation</keyword>
<keyword evidence="16" id="KW-1185">Reference proteome</keyword>
<dbReference type="HAMAP" id="MF_02019">
    <property type="entry name" value="MurF"/>
    <property type="match status" value="1"/>
</dbReference>
<dbReference type="GO" id="GO:0008360">
    <property type="term" value="P:regulation of cell shape"/>
    <property type="evidence" value="ECO:0007669"/>
    <property type="project" value="UniProtKB-KW"/>
</dbReference>
<keyword evidence="8 10" id="KW-0131">Cell cycle</keyword>
<evidence type="ECO:0000256" key="2">
    <source>
        <dbReference type="ARBA" id="ARBA00022598"/>
    </source>
</evidence>
<dbReference type="GO" id="GO:0009252">
    <property type="term" value="P:peptidoglycan biosynthetic process"/>
    <property type="evidence" value="ECO:0007669"/>
    <property type="project" value="UniProtKB-UniRule"/>
</dbReference>
<dbReference type="InterPro" id="IPR051046">
    <property type="entry name" value="MurCDEF_CellWall_CoF430Synth"/>
</dbReference>
<evidence type="ECO:0000313" key="15">
    <source>
        <dbReference type="EMBL" id="AQS55516.1"/>
    </source>
</evidence>
<keyword evidence="1 10" id="KW-0963">Cytoplasm</keyword>
<name>A0A1U9K671_9BACL</name>
<dbReference type="Gene3D" id="3.40.1390.10">
    <property type="entry name" value="MurE/MurF, N-terminal domain"/>
    <property type="match status" value="1"/>
</dbReference>